<dbReference type="PROSITE" id="PS00086">
    <property type="entry name" value="CYTOCHROME_P450"/>
    <property type="match status" value="1"/>
</dbReference>
<dbReference type="GO" id="GO:0005506">
    <property type="term" value="F:iron ion binding"/>
    <property type="evidence" value="ECO:0007669"/>
    <property type="project" value="InterPro"/>
</dbReference>
<name>A0AA38WEZ9_9ASTR</name>
<dbReference type="InterPro" id="IPR036396">
    <property type="entry name" value="Cyt_P450_sf"/>
</dbReference>
<dbReference type="AlphaFoldDB" id="A0AA38WEZ9"/>
<keyword evidence="4 8" id="KW-0479">Metal-binding</keyword>
<dbReference type="GO" id="GO:0004497">
    <property type="term" value="F:monooxygenase activity"/>
    <property type="evidence" value="ECO:0007669"/>
    <property type="project" value="UniProtKB-KW"/>
</dbReference>
<evidence type="ECO:0000256" key="6">
    <source>
        <dbReference type="ARBA" id="ARBA00023004"/>
    </source>
</evidence>
<feature type="binding site" description="axial binding residue" evidence="8">
    <location>
        <position position="361"/>
    </location>
    <ligand>
        <name>heme</name>
        <dbReference type="ChEBI" id="CHEBI:30413"/>
    </ligand>
    <ligandPart>
        <name>Fe</name>
        <dbReference type="ChEBI" id="CHEBI:18248"/>
    </ligandPart>
</feature>
<evidence type="ECO:0008006" key="12">
    <source>
        <dbReference type="Google" id="ProtNLM"/>
    </source>
</evidence>
<dbReference type="PANTHER" id="PTHR47950">
    <property type="entry name" value="CYTOCHROME P450, FAMILY 76, SUBFAMILY C, POLYPEPTIDE 5-RELATED"/>
    <property type="match status" value="1"/>
</dbReference>
<dbReference type="SUPFAM" id="SSF48264">
    <property type="entry name" value="Cytochrome P450"/>
    <property type="match status" value="1"/>
</dbReference>
<protein>
    <recommendedName>
        <fullName evidence="12">Cytochrome P450</fullName>
    </recommendedName>
</protein>
<keyword evidence="3 8" id="KW-0349">Heme</keyword>
<dbReference type="PRINTS" id="PR00385">
    <property type="entry name" value="P450"/>
</dbReference>
<keyword evidence="5 9" id="KW-0560">Oxidoreductase</keyword>
<keyword evidence="6 8" id="KW-0408">Iron</keyword>
<evidence type="ECO:0000313" key="11">
    <source>
        <dbReference type="Proteomes" id="UP001172457"/>
    </source>
</evidence>
<accession>A0AA38WEZ9</accession>
<dbReference type="Pfam" id="PF00067">
    <property type="entry name" value="p450"/>
    <property type="match status" value="1"/>
</dbReference>
<evidence type="ECO:0000256" key="1">
    <source>
        <dbReference type="ARBA" id="ARBA00001971"/>
    </source>
</evidence>
<evidence type="ECO:0000256" key="5">
    <source>
        <dbReference type="ARBA" id="ARBA00023002"/>
    </source>
</evidence>
<dbReference type="EMBL" id="JARYMX010000006">
    <property type="protein sequence ID" value="KAJ9545961.1"/>
    <property type="molecule type" value="Genomic_DNA"/>
</dbReference>
<comment type="caution">
    <text evidence="10">The sequence shown here is derived from an EMBL/GenBank/DDBJ whole genome shotgun (WGS) entry which is preliminary data.</text>
</comment>
<gene>
    <name evidence="10" type="ORF">OSB04_025668</name>
</gene>
<evidence type="ECO:0000256" key="8">
    <source>
        <dbReference type="PIRSR" id="PIRSR602401-1"/>
    </source>
</evidence>
<evidence type="ECO:0000256" key="2">
    <source>
        <dbReference type="ARBA" id="ARBA00010617"/>
    </source>
</evidence>
<keyword evidence="7 9" id="KW-0503">Monooxygenase</keyword>
<comment type="cofactor">
    <cofactor evidence="1 8">
        <name>heme</name>
        <dbReference type="ChEBI" id="CHEBI:30413"/>
    </cofactor>
</comment>
<dbReference type="InterPro" id="IPR002401">
    <property type="entry name" value="Cyt_P450_E_grp-I"/>
</dbReference>
<dbReference type="FunFam" id="1.10.630.10:FF:000126">
    <property type="entry name" value="Predicted protein"/>
    <property type="match status" value="1"/>
</dbReference>
<dbReference type="PRINTS" id="PR00463">
    <property type="entry name" value="EP450I"/>
</dbReference>
<organism evidence="10 11">
    <name type="scientific">Centaurea solstitialis</name>
    <name type="common">yellow star-thistle</name>
    <dbReference type="NCBI Taxonomy" id="347529"/>
    <lineage>
        <taxon>Eukaryota</taxon>
        <taxon>Viridiplantae</taxon>
        <taxon>Streptophyta</taxon>
        <taxon>Embryophyta</taxon>
        <taxon>Tracheophyta</taxon>
        <taxon>Spermatophyta</taxon>
        <taxon>Magnoliopsida</taxon>
        <taxon>eudicotyledons</taxon>
        <taxon>Gunneridae</taxon>
        <taxon>Pentapetalae</taxon>
        <taxon>asterids</taxon>
        <taxon>campanulids</taxon>
        <taxon>Asterales</taxon>
        <taxon>Asteraceae</taxon>
        <taxon>Carduoideae</taxon>
        <taxon>Cardueae</taxon>
        <taxon>Centaureinae</taxon>
        <taxon>Centaurea</taxon>
    </lineage>
</organism>
<dbReference type="PANTHER" id="PTHR47950:SF49">
    <property type="entry name" value="CYTOCHROME P450"/>
    <property type="match status" value="1"/>
</dbReference>
<dbReference type="Gene3D" id="1.10.630.10">
    <property type="entry name" value="Cytochrome P450"/>
    <property type="match status" value="1"/>
</dbReference>
<evidence type="ECO:0000313" key="10">
    <source>
        <dbReference type="EMBL" id="KAJ9545961.1"/>
    </source>
</evidence>
<reference evidence="10" key="1">
    <citation type="submission" date="2023-03" db="EMBL/GenBank/DDBJ databases">
        <title>Chromosome-scale reference genome and RAD-based genetic map of yellow starthistle (Centaurea solstitialis) reveal putative structural variation and QTLs associated with invader traits.</title>
        <authorList>
            <person name="Reatini B."/>
            <person name="Cang F.A."/>
            <person name="Jiang Q."/>
            <person name="Mckibben M.T.W."/>
            <person name="Barker M.S."/>
            <person name="Rieseberg L.H."/>
            <person name="Dlugosch K.M."/>
        </authorList>
    </citation>
    <scope>NUCLEOTIDE SEQUENCE</scope>
    <source>
        <strain evidence="10">CAN-66</strain>
        <tissue evidence="10">Leaf</tissue>
    </source>
</reference>
<dbReference type="Proteomes" id="UP001172457">
    <property type="component" value="Chromosome 6"/>
</dbReference>
<dbReference type="InterPro" id="IPR001128">
    <property type="entry name" value="Cyt_P450"/>
</dbReference>
<evidence type="ECO:0000256" key="7">
    <source>
        <dbReference type="ARBA" id="ARBA00023033"/>
    </source>
</evidence>
<comment type="similarity">
    <text evidence="2 9">Belongs to the cytochrome P450 family.</text>
</comment>
<evidence type="ECO:0000256" key="9">
    <source>
        <dbReference type="RuleBase" id="RU000461"/>
    </source>
</evidence>
<dbReference type="GO" id="GO:0020037">
    <property type="term" value="F:heme binding"/>
    <property type="evidence" value="ECO:0007669"/>
    <property type="project" value="InterPro"/>
</dbReference>
<dbReference type="GO" id="GO:0016705">
    <property type="term" value="F:oxidoreductase activity, acting on paired donors, with incorporation or reduction of molecular oxygen"/>
    <property type="evidence" value="ECO:0007669"/>
    <property type="project" value="InterPro"/>
</dbReference>
<dbReference type="InterPro" id="IPR017972">
    <property type="entry name" value="Cyt_P450_CS"/>
</dbReference>
<keyword evidence="11" id="KW-1185">Reference proteome</keyword>
<evidence type="ECO:0000256" key="3">
    <source>
        <dbReference type="ARBA" id="ARBA00022617"/>
    </source>
</evidence>
<sequence length="419" mass="47961">MGTQLLVVASSPEAAMGILKTQDRFLSSRFIPHAFQSYLSPFSLIWSADCNDNWKSLKALCRTHMFTTKALESQSSLREKKLAEMLDFLRSKKDEVVNVEEVVFTTMFNTYSNIIFGKDFLDLKDVKGSASGLKEKLFKTLQAGMTPNVSDFFPMLERLDLQGLKKENMKLVKEIFSSWEGIINERRLMVAVKEEERCFLDQLLENGFSNDQINALAIELFTASTDTTTSTIEWAMTELIKNKKVMVKLQEEIRNEIHSYPIVESELSKLSYLNACIKETLRLHPPAPFLLPHRASQTCEVMNYTIPRGAQVLVNIWAIGRDPKYWEDPLLFKPERFLSSKVDFKGQDFEFVPFGAGRRMCPGLVSGTNSVQSVLAYLILRFDWTLPNDDDPLKIDMNEKFGVTLQKEKPLQLCFKPLK</sequence>
<proteinExistence type="inferred from homology"/>
<evidence type="ECO:0000256" key="4">
    <source>
        <dbReference type="ARBA" id="ARBA00022723"/>
    </source>
</evidence>